<dbReference type="PANTHER" id="PTHR48081:SF11">
    <property type="entry name" value="ALPHA_BETA HYDROLASE FOLD-3 DOMAIN-CONTAINING PROTEIN-RELATED"/>
    <property type="match status" value="1"/>
</dbReference>
<organism evidence="3 4">
    <name type="scientific">Aspergillus granulosus</name>
    <dbReference type="NCBI Taxonomy" id="176169"/>
    <lineage>
        <taxon>Eukaryota</taxon>
        <taxon>Fungi</taxon>
        <taxon>Dikarya</taxon>
        <taxon>Ascomycota</taxon>
        <taxon>Pezizomycotina</taxon>
        <taxon>Eurotiomycetes</taxon>
        <taxon>Eurotiomycetidae</taxon>
        <taxon>Eurotiales</taxon>
        <taxon>Aspergillaceae</taxon>
        <taxon>Aspergillus</taxon>
        <taxon>Aspergillus subgen. Nidulantes</taxon>
    </lineage>
</organism>
<dbReference type="EMBL" id="JBFXLT010000003">
    <property type="protein sequence ID" value="KAL2821888.1"/>
    <property type="molecule type" value="Genomic_DNA"/>
</dbReference>
<keyword evidence="4" id="KW-1185">Reference proteome</keyword>
<dbReference type="InterPro" id="IPR013094">
    <property type="entry name" value="AB_hydrolase_3"/>
</dbReference>
<protein>
    <submittedName>
        <fullName evidence="3">Alpha/Beta hydrolase protein</fullName>
    </submittedName>
</protein>
<reference evidence="3 4" key="1">
    <citation type="submission" date="2024-07" db="EMBL/GenBank/DDBJ databases">
        <title>Section-level genome sequencing and comparative genomics of Aspergillus sections Usti and Cavernicolus.</title>
        <authorList>
            <consortium name="Lawrence Berkeley National Laboratory"/>
            <person name="Nybo J.L."/>
            <person name="Vesth T.C."/>
            <person name="Theobald S."/>
            <person name="Frisvad J.C."/>
            <person name="Larsen T.O."/>
            <person name="Kjaerboelling I."/>
            <person name="Rothschild-Mancinelli K."/>
            <person name="Lyhne E.K."/>
            <person name="Kogle M.E."/>
            <person name="Barry K."/>
            <person name="Clum A."/>
            <person name="Na H."/>
            <person name="Ledsgaard L."/>
            <person name="Lin J."/>
            <person name="Lipzen A."/>
            <person name="Kuo A."/>
            <person name="Riley R."/>
            <person name="Mondo S."/>
            <person name="Labutti K."/>
            <person name="Haridas S."/>
            <person name="Pangalinan J."/>
            <person name="Salamov A.A."/>
            <person name="Simmons B.A."/>
            <person name="Magnuson J.K."/>
            <person name="Chen J."/>
            <person name="Drula E."/>
            <person name="Henrissat B."/>
            <person name="Wiebenga A."/>
            <person name="Lubbers R.J."/>
            <person name="Gomes A.C."/>
            <person name="Makela M.R."/>
            <person name="Stajich J."/>
            <person name="Grigoriev I.V."/>
            <person name="Mortensen U.H."/>
            <person name="De Vries R.P."/>
            <person name="Baker S.E."/>
            <person name="Andersen M.R."/>
        </authorList>
    </citation>
    <scope>NUCLEOTIDE SEQUENCE [LARGE SCALE GENOMIC DNA]</scope>
    <source>
        <strain evidence="3 4">CBS 588.65</strain>
    </source>
</reference>
<gene>
    <name evidence="3" type="ORF">BJX63DRAFT_427250</name>
</gene>
<keyword evidence="1 3" id="KW-0378">Hydrolase</keyword>
<evidence type="ECO:0000256" key="1">
    <source>
        <dbReference type="ARBA" id="ARBA00022801"/>
    </source>
</evidence>
<dbReference type="InterPro" id="IPR050300">
    <property type="entry name" value="GDXG_lipolytic_enzyme"/>
</dbReference>
<dbReference type="Proteomes" id="UP001610334">
    <property type="component" value="Unassembled WGS sequence"/>
</dbReference>
<comment type="caution">
    <text evidence="3">The sequence shown here is derived from an EMBL/GenBank/DDBJ whole genome shotgun (WGS) entry which is preliminary data.</text>
</comment>
<dbReference type="Pfam" id="PF07859">
    <property type="entry name" value="Abhydrolase_3"/>
    <property type="match status" value="1"/>
</dbReference>
<evidence type="ECO:0000313" key="3">
    <source>
        <dbReference type="EMBL" id="KAL2821888.1"/>
    </source>
</evidence>
<dbReference type="GO" id="GO:0016787">
    <property type="term" value="F:hydrolase activity"/>
    <property type="evidence" value="ECO:0007669"/>
    <property type="project" value="UniProtKB-KW"/>
</dbReference>
<feature type="domain" description="Alpha/beta hydrolase fold-3" evidence="2">
    <location>
        <begin position="129"/>
        <end position="356"/>
    </location>
</feature>
<accession>A0ABR4I2A5</accession>
<proteinExistence type="predicted"/>
<sequence length="402" mass="44858">MSKVSKAGGHGRGTPVVSAWDMCSTLLTLVVYAPLSVLTSICHIGWCFRWSDLGEQISHDLLLCLGRYLPVSVIQHASNKNRNGLLQCLRYANAPFQIAERVQNPDFAGYWVYRHLSVQSRPQDADLVLFHLHGGGYVMGHPLDNAPELLLIAEALSRRNHTVAVFSLEYTLVPNAPLPTQLDQATAAYIWLTDQLNVDPSKLYLIGESAGGHLIISLLVALRQRILHHQPTVLPKPAAAFLISPWVNLHPCGPDARAKDQSLDFRSATFKHVLERFSILVRHDLASDHSDLYGNFALPASERGSWTDILPARTWVSAGTAEPLFRFDIEEFVESARRDGADVRFELAEGKVHVWQSVEAREQEKDFLALVLGEDNIELMPGYRHIAELICSCLEGRGEFFN</sequence>
<evidence type="ECO:0000313" key="4">
    <source>
        <dbReference type="Proteomes" id="UP001610334"/>
    </source>
</evidence>
<dbReference type="Gene3D" id="3.40.50.1820">
    <property type="entry name" value="alpha/beta hydrolase"/>
    <property type="match status" value="1"/>
</dbReference>
<dbReference type="PANTHER" id="PTHR48081">
    <property type="entry name" value="AB HYDROLASE SUPERFAMILY PROTEIN C4A8.06C"/>
    <property type="match status" value="1"/>
</dbReference>
<dbReference type="SUPFAM" id="SSF53474">
    <property type="entry name" value="alpha/beta-Hydrolases"/>
    <property type="match status" value="1"/>
</dbReference>
<name>A0ABR4I2A5_9EURO</name>
<evidence type="ECO:0000259" key="2">
    <source>
        <dbReference type="Pfam" id="PF07859"/>
    </source>
</evidence>
<dbReference type="InterPro" id="IPR029058">
    <property type="entry name" value="AB_hydrolase_fold"/>
</dbReference>